<evidence type="ECO:0000256" key="4">
    <source>
        <dbReference type="ARBA" id="ARBA00022989"/>
    </source>
</evidence>
<dbReference type="InterPro" id="IPR010432">
    <property type="entry name" value="RDD"/>
</dbReference>
<evidence type="ECO:0000256" key="1">
    <source>
        <dbReference type="ARBA" id="ARBA00004651"/>
    </source>
</evidence>
<keyword evidence="2" id="KW-1003">Cell membrane</keyword>
<keyword evidence="3 7" id="KW-0812">Transmembrane</keyword>
<dbReference type="AlphaFoldDB" id="A0A6J4MP64"/>
<accession>A0A6J4MP64</accession>
<dbReference type="Pfam" id="PF10708">
    <property type="entry name" value="DUF2510"/>
    <property type="match status" value="1"/>
</dbReference>
<dbReference type="PANTHER" id="PTHR36115">
    <property type="entry name" value="PROLINE-RICH ANTIGEN HOMOLOG-RELATED"/>
    <property type="match status" value="1"/>
</dbReference>
<organism evidence="10">
    <name type="scientific">uncultured Nocardioidaceae bacterium</name>
    <dbReference type="NCBI Taxonomy" id="253824"/>
    <lineage>
        <taxon>Bacteria</taxon>
        <taxon>Bacillati</taxon>
        <taxon>Actinomycetota</taxon>
        <taxon>Actinomycetes</taxon>
        <taxon>Propionibacteriales</taxon>
        <taxon>Nocardioidaceae</taxon>
        <taxon>environmental samples</taxon>
    </lineage>
</organism>
<dbReference type="InterPro" id="IPR018929">
    <property type="entry name" value="DUF2510"/>
</dbReference>
<dbReference type="GO" id="GO:0005886">
    <property type="term" value="C:plasma membrane"/>
    <property type="evidence" value="ECO:0007669"/>
    <property type="project" value="UniProtKB-SubCell"/>
</dbReference>
<evidence type="ECO:0000256" key="6">
    <source>
        <dbReference type="SAM" id="MobiDB-lite"/>
    </source>
</evidence>
<evidence type="ECO:0000256" key="7">
    <source>
        <dbReference type="SAM" id="Phobius"/>
    </source>
</evidence>
<dbReference type="Pfam" id="PF06271">
    <property type="entry name" value="RDD"/>
    <property type="match status" value="1"/>
</dbReference>
<feature type="domain" description="DUF2510" evidence="9">
    <location>
        <begin position="5"/>
        <end position="42"/>
    </location>
</feature>
<evidence type="ECO:0000313" key="10">
    <source>
        <dbReference type="EMBL" id="CAA9364871.1"/>
    </source>
</evidence>
<evidence type="ECO:0000259" key="9">
    <source>
        <dbReference type="Pfam" id="PF10708"/>
    </source>
</evidence>
<protein>
    <recommendedName>
        <fullName evidence="11">RDD domain-containing protein</fullName>
    </recommendedName>
</protein>
<feature type="transmembrane region" description="Helical" evidence="7">
    <location>
        <begin position="193"/>
        <end position="212"/>
    </location>
</feature>
<feature type="compositionally biased region" description="Pro residues" evidence="6">
    <location>
        <begin position="1"/>
        <end position="19"/>
    </location>
</feature>
<keyword evidence="4 7" id="KW-1133">Transmembrane helix</keyword>
<gene>
    <name evidence="10" type="ORF">AVDCRST_MAG47-489</name>
</gene>
<reference evidence="10" key="1">
    <citation type="submission" date="2020-02" db="EMBL/GenBank/DDBJ databases">
        <authorList>
            <person name="Meier V. D."/>
        </authorList>
    </citation>
    <scope>NUCLEOTIDE SEQUENCE</scope>
    <source>
        <strain evidence="10">AVDCRST_MAG47</strain>
    </source>
</reference>
<name>A0A6J4MP64_9ACTN</name>
<feature type="domain" description="RDD" evidence="8">
    <location>
        <begin position="74"/>
        <end position="232"/>
    </location>
</feature>
<evidence type="ECO:0000256" key="5">
    <source>
        <dbReference type="ARBA" id="ARBA00023136"/>
    </source>
</evidence>
<evidence type="ECO:0008006" key="11">
    <source>
        <dbReference type="Google" id="ProtNLM"/>
    </source>
</evidence>
<evidence type="ECO:0000259" key="8">
    <source>
        <dbReference type="Pfam" id="PF06271"/>
    </source>
</evidence>
<feature type="region of interest" description="Disordered" evidence="6">
    <location>
        <begin position="1"/>
        <end position="20"/>
    </location>
</feature>
<comment type="subcellular location">
    <subcellularLocation>
        <location evidence="1">Cell membrane</location>
        <topology evidence="1">Multi-pass membrane protein</topology>
    </subcellularLocation>
</comment>
<keyword evidence="5 7" id="KW-0472">Membrane</keyword>
<evidence type="ECO:0000256" key="3">
    <source>
        <dbReference type="ARBA" id="ARBA00022692"/>
    </source>
</evidence>
<dbReference type="EMBL" id="CADCUK010000033">
    <property type="protein sequence ID" value="CAA9364871.1"/>
    <property type="molecule type" value="Genomic_DNA"/>
</dbReference>
<sequence>MLSPPGWYPDPAPPAPGDPPLLRFWDGQQWTWQVAPAPGHVPARVAAPTYAAQPAQPPYAAQPPGPTTPDGTPLAPFWPRVAAHLIDALILGAASSVATFPIQLSMQRDMQALLESEPEPGELLSAYLDMFLPLVMWSALAAFVTWTLYTALMLRFKGATVGKMALGLGVRLRDRPGRLPWSSIAARVLTQHGYMLTGVFPWVYLALFWYPWLDCLWAAGDGKRQALHDKAARTNVVRTR</sequence>
<dbReference type="InterPro" id="IPR051791">
    <property type="entry name" value="Pra-immunoreactive"/>
</dbReference>
<proteinExistence type="predicted"/>
<feature type="transmembrane region" description="Helical" evidence="7">
    <location>
        <begin position="123"/>
        <end position="146"/>
    </location>
</feature>
<evidence type="ECO:0000256" key="2">
    <source>
        <dbReference type="ARBA" id="ARBA00022475"/>
    </source>
</evidence>